<proteinExistence type="predicted"/>
<dbReference type="OrthoDB" id="212282at2157"/>
<dbReference type="EMBL" id="FODV01000005">
    <property type="protein sequence ID" value="SEO82743.1"/>
    <property type="molecule type" value="Genomic_DNA"/>
</dbReference>
<sequence length="130" mass="14214">MKHDTFIGNVQDRGDYASRGEAVSATRAVLTTFGERITEDEAENFASQLPPEIDRHLTEATHAQQFDAEEFRERVADAGEFGAVSDDSENATHAVVSVLVETVGTEEFQNVVSQLPKGEKYGDLLTTPAQ</sequence>
<dbReference type="RefSeq" id="WP_089824586.1">
    <property type="nucleotide sequence ID" value="NZ_FODV01000005.1"/>
</dbReference>
<dbReference type="AlphaFoldDB" id="A0A1H8SX33"/>
<evidence type="ECO:0000313" key="1">
    <source>
        <dbReference type="EMBL" id="SEO82743.1"/>
    </source>
</evidence>
<dbReference type="InterPro" id="IPR018727">
    <property type="entry name" value="DUF2267"/>
</dbReference>
<gene>
    <name evidence="1" type="ORF">SAMN04487948_105353</name>
</gene>
<evidence type="ECO:0000313" key="2">
    <source>
        <dbReference type="Proteomes" id="UP000199126"/>
    </source>
</evidence>
<dbReference type="InterPro" id="IPR038282">
    <property type="entry name" value="DUF2267_sf"/>
</dbReference>
<name>A0A1H8SX33_9EURY</name>
<keyword evidence="2" id="KW-1185">Reference proteome</keyword>
<accession>A0A1H8SX33</accession>
<dbReference type="Pfam" id="PF10025">
    <property type="entry name" value="DUF2267"/>
    <property type="match status" value="1"/>
</dbReference>
<protein>
    <submittedName>
        <fullName evidence="1">Uncharacterized conserved protein, DUF2267 family</fullName>
    </submittedName>
</protein>
<reference evidence="2" key="1">
    <citation type="submission" date="2016-10" db="EMBL/GenBank/DDBJ databases">
        <authorList>
            <person name="Varghese N."/>
            <person name="Submissions S."/>
        </authorList>
    </citation>
    <scope>NUCLEOTIDE SEQUENCE [LARGE SCALE GENOMIC DNA]</scope>
    <source>
        <strain evidence="2">CGMCC 1.10121</strain>
    </source>
</reference>
<dbReference type="Proteomes" id="UP000199126">
    <property type="component" value="Unassembled WGS sequence"/>
</dbReference>
<organism evidence="1 2">
    <name type="scientific">Halogranum amylolyticum</name>
    <dbReference type="NCBI Taxonomy" id="660520"/>
    <lineage>
        <taxon>Archaea</taxon>
        <taxon>Methanobacteriati</taxon>
        <taxon>Methanobacteriota</taxon>
        <taxon>Stenosarchaea group</taxon>
        <taxon>Halobacteria</taxon>
        <taxon>Halobacteriales</taxon>
        <taxon>Haloferacaceae</taxon>
    </lineage>
</organism>
<dbReference type="Gene3D" id="1.10.490.110">
    <property type="entry name" value="Uncharacterized conserved protein DUF2267"/>
    <property type="match status" value="1"/>
</dbReference>